<gene>
    <name evidence="1" type="ORF">LXM26_00395</name>
</gene>
<dbReference type="Proteomes" id="UP001139000">
    <property type="component" value="Unassembled WGS sequence"/>
</dbReference>
<dbReference type="EMBL" id="JAJTTC010000001">
    <property type="protein sequence ID" value="MCF0059932.1"/>
    <property type="molecule type" value="Genomic_DNA"/>
</dbReference>
<proteinExistence type="predicted"/>
<evidence type="ECO:0000313" key="1">
    <source>
        <dbReference type="EMBL" id="MCF0059932.1"/>
    </source>
</evidence>
<protein>
    <submittedName>
        <fullName evidence="1">Uncharacterized protein</fullName>
    </submittedName>
</protein>
<sequence length="137" mass="16051">MVDENSIKSKREFLIKECDAKIGYKLNHHVQENVSIRVYLWEHYEKEVKIALINDRKAYFTLINGNSLCEFRFWPKYEVGWIYGVTDTLESAISMAYDTIRLTKMTEYYQKKNKNAGNIYTIKGSKISIQSNASTDC</sequence>
<organism evidence="1 2">
    <name type="scientific">Dyadobacter chenwenxiniae</name>
    <dbReference type="NCBI Taxonomy" id="2906456"/>
    <lineage>
        <taxon>Bacteria</taxon>
        <taxon>Pseudomonadati</taxon>
        <taxon>Bacteroidota</taxon>
        <taxon>Cytophagia</taxon>
        <taxon>Cytophagales</taxon>
        <taxon>Spirosomataceae</taxon>
        <taxon>Dyadobacter</taxon>
    </lineage>
</organism>
<keyword evidence="2" id="KW-1185">Reference proteome</keyword>
<name>A0A9X1PEN7_9BACT</name>
<comment type="caution">
    <text evidence="1">The sequence shown here is derived from an EMBL/GenBank/DDBJ whole genome shotgun (WGS) entry which is preliminary data.</text>
</comment>
<evidence type="ECO:0000313" key="2">
    <source>
        <dbReference type="Proteomes" id="UP001139000"/>
    </source>
</evidence>
<accession>A0A9X1PEN7</accession>
<reference evidence="1" key="1">
    <citation type="submission" date="2021-12" db="EMBL/GenBank/DDBJ databases">
        <title>Novel species in genus Dyadobacter.</title>
        <authorList>
            <person name="Ma C."/>
        </authorList>
    </citation>
    <scope>NUCLEOTIDE SEQUENCE</scope>
    <source>
        <strain evidence="1">LJ419</strain>
    </source>
</reference>
<dbReference type="AlphaFoldDB" id="A0A9X1PEN7"/>
<dbReference type="RefSeq" id="WP_234652233.1">
    <property type="nucleotide sequence ID" value="NZ_CP094997.1"/>
</dbReference>